<feature type="signal peptide" evidence="1">
    <location>
        <begin position="1"/>
        <end position="24"/>
    </location>
</feature>
<dbReference type="PANTHER" id="PTHR12138:SF152">
    <property type="entry name" value="C2H2-TYPE DOMAIN-CONTAINING PROTEIN"/>
    <property type="match status" value="1"/>
</dbReference>
<dbReference type="AlphaFoldDB" id="A0A5F7ZDW1"/>
<keyword evidence="3" id="KW-1185">Reference proteome</keyword>
<dbReference type="VEuPathDB" id="HostDB:ENSMMUG00000061962"/>
<dbReference type="Ensembl" id="ENSMMUT00000088211.1">
    <property type="protein sequence ID" value="ENSMMUP00000063772.1"/>
    <property type="gene ID" value="ENSMMUG00000061962.1"/>
</dbReference>
<dbReference type="PANTHER" id="PTHR12138">
    <property type="entry name" value="PRIMATE-EXPANDED PROTEIN FAMILY"/>
    <property type="match status" value="1"/>
</dbReference>
<evidence type="ECO:0008006" key="4">
    <source>
        <dbReference type="Google" id="ProtNLM"/>
    </source>
</evidence>
<name>A0A5F7ZDW1_MACMU</name>
<dbReference type="PRINTS" id="PR02045">
    <property type="entry name" value="F138DOMAIN"/>
</dbReference>
<evidence type="ECO:0000313" key="3">
    <source>
        <dbReference type="Proteomes" id="UP000006718"/>
    </source>
</evidence>
<dbReference type="GeneTree" id="ENSGT01120000271815"/>
<evidence type="ECO:0000256" key="1">
    <source>
        <dbReference type="SAM" id="SignalP"/>
    </source>
</evidence>
<reference evidence="2" key="4">
    <citation type="submission" date="2025-09" db="UniProtKB">
        <authorList>
            <consortium name="Ensembl"/>
        </authorList>
    </citation>
    <scope>IDENTIFICATION</scope>
    <source>
        <strain evidence="2">17573</strain>
    </source>
</reference>
<reference evidence="2" key="3">
    <citation type="submission" date="2025-08" db="UniProtKB">
        <authorList>
            <consortium name="Ensembl"/>
        </authorList>
    </citation>
    <scope>IDENTIFICATION</scope>
    <source>
        <strain evidence="2">17573</strain>
    </source>
</reference>
<organism evidence="2 3">
    <name type="scientific">Macaca mulatta</name>
    <name type="common">Rhesus macaque</name>
    <dbReference type="NCBI Taxonomy" id="9544"/>
    <lineage>
        <taxon>Eukaryota</taxon>
        <taxon>Metazoa</taxon>
        <taxon>Chordata</taxon>
        <taxon>Craniata</taxon>
        <taxon>Vertebrata</taxon>
        <taxon>Euteleostomi</taxon>
        <taxon>Mammalia</taxon>
        <taxon>Eutheria</taxon>
        <taxon>Euarchontoglires</taxon>
        <taxon>Primates</taxon>
        <taxon>Haplorrhini</taxon>
        <taxon>Catarrhini</taxon>
        <taxon>Cercopithecidae</taxon>
        <taxon>Cercopithecinae</taxon>
        <taxon>Macaca</taxon>
    </lineage>
</organism>
<dbReference type="InParanoid" id="A0A5F7ZDW1"/>
<reference evidence="3" key="1">
    <citation type="journal article" date="2007" name="Science">
        <title>Evolutionary and biomedical insights from the rhesus macaque genome.</title>
        <authorList>
            <person name="Gibbs R.A."/>
            <person name="Rogers J."/>
            <person name="Katze M.G."/>
            <person name="Bumgarner R."/>
            <person name="Weinstock G.M."/>
            <person name="Mardis E.R."/>
            <person name="Remington K.A."/>
            <person name="Strausberg R.L."/>
            <person name="Venter J.C."/>
            <person name="Wilson R.K."/>
            <person name="Batzer M.A."/>
            <person name="Bustamante C.D."/>
            <person name="Eichler E.E."/>
            <person name="Hahn M.W."/>
            <person name="Hardison R.C."/>
            <person name="Makova K.D."/>
            <person name="Miller W."/>
            <person name="Milosavljevic A."/>
            <person name="Palermo R.E."/>
            <person name="Siepel A."/>
            <person name="Sikela J.M."/>
            <person name="Attaway T."/>
            <person name="Bell S."/>
            <person name="Bernard K.E."/>
            <person name="Buhay C.J."/>
            <person name="Chandrabose M.N."/>
            <person name="Dao M."/>
            <person name="Davis C."/>
            <person name="Delehaunty K.D."/>
            <person name="Ding Y."/>
            <person name="Dinh H.H."/>
            <person name="Dugan-Rocha S."/>
            <person name="Fulton L.A."/>
            <person name="Gabisi R.A."/>
            <person name="Garner T.T."/>
            <person name="Godfrey J."/>
            <person name="Hawes A.C."/>
            <person name="Hernandez J."/>
            <person name="Hines S."/>
            <person name="Holder M."/>
            <person name="Hume J."/>
            <person name="Jhangiani S.N."/>
            <person name="Joshi V."/>
            <person name="Khan Z.M."/>
            <person name="Kirkness E.F."/>
            <person name="Cree A."/>
            <person name="Fowler R.G."/>
            <person name="Lee S."/>
            <person name="Lewis L.R."/>
            <person name="Li Z."/>
            <person name="Liu Y.-S."/>
            <person name="Moore S.M."/>
            <person name="Muzny D."/>
            <person name="Nazareth L.V."/>
            <person name="Ngo D.N."/>
            <person name="Okwuonu G.O."/>
            <person name="Pai G."/>
            <person name="Parker D."/>
            <person name="Paul H.A."/>
            <person name="Pfannkoch C."/>
            <person name="Pohl C.S."/>
            <person name="Rogers Y.-H.C."/>
            <person name="Ruiz S.J."/>
            <person name="Sabo A."/>
            <person name="Santibanez J."/>
            <person name="Schneider B.W."/>
            <person name="Smith S.M."/>
            <person name="Sodergren E."/>
            <person name="Svatek A.F."/>
            <person name="Utterback T.R."/>
            <person name="Vattathil S."/>
            <person name="Warren W."/>
            <person name="White C.S."/>
            <person name="Chinwalla A.T."/>
            <person name="Feng Y."/>
            <person name="Halpern A.L."/>
            <person name="Hillier L.W."/>
            <person name="Huang X."/>
            <person name="Minx P."/>
            <person name="Nelson J.O."/>
            <person name="Pepin K.H."/>
            <person name="Qin X."/>
            <person name="Sutton G.G."/>
            <person name="Venter E."/>
            <person name="Walenz B.P."/>
            <person name="Wallis J.W."/>
            <person name="Worley K.C."/>
            <person name="Yang S.-P."/>
            <person name="Jones S.M."/>
            <person name="Marra M.A."/>
            <person name="Rocchi M."/>
            <person name="Schein J.E."/>
            <person name="Baertsch R."/>
            <person name="Clarke L."/>
            <person name="Csuros M."/>
            <person name="Glasscock J."/>
            <person name="Harris R.A."/>
            <person name="Havlak P."/>
            <person name="Jackson A.R."/>
            <person name="Jiang H."/>
            <person name="Liu Y."/>
            <person name="Messina D.N."/>
            <person name="Shen Y."/>
            <person name="Song H.X.-Z."/>
            <person name="Wylie T."/>
            <person name="Zhang L."/>
            <person name="Birney E."/>
            <person name="Han K."/>
            <person name="Konkel M.K."/>
            <person name="Lee J."/>
            <person name="Smit A.F.A."/>
            <person name="Ullmer B."/>
            <person name="Wang H."/>
            <person name="Xing J."/>
            <person name="Burhans R."/>
            <person name="Cheng Z."/>
            <person name="Karro J.E."/>
            <person name="Ma J."/>
            <person name="Raney B."/>
            <person name="She X."/>
            <person name="Cox M.J."/>
            <person name="Demuth J.P."/>
            <person name="Dumas L.J."/>
            <person name="Han S.-G."/>
            <person name="Hopkins J."/>
            <person name="Karimpour-Fard A."/>
            <person name="Kim Y.H."/>
            <person name="Pollack J.R."/>
            <person name="Vinar T."/>
            <person name="Addo-Quaye C."/>
            <person name="Degenhardt J."/>
            <person name="Denby A."/>
            <person name="Hubisz M.J."/>
            <person name="Indap A."/>
            <person name="Kosiol C."/>
            <person name="Lahn B.T."/>
            <person name="Lawson H.A."/>
            <person name="Marklein A."/>
            <person name="Nielsen R."/>
            <person name="Vallender E.J."/>
            <person name="Clark A.G."/>
            <person name="Ferguson B."/>
            <person name="Hernandez R.D."/>
            <person name="Hirani K."/>
            <person name="Kehrer-Sawatzki H."/>
            <person name="Kolb J."/>
            <person name="Patil S."/>
            <person name="Pu L.-L."/>
            <person name="Ren Y."/>
            <person name="Smith D.G."/>
            <person name="Wheeler D.A."/>
            <person name="Schenck I."/>
            <person name="Ball E.V."/>
            <person name="Chen R."/>
            <person name="Cooper D.N."/>
            <person name="Giardine B."/>
            <person name="Hsu F."/>
            <person name="Kent W.J."/>
            <person name="Lesk A."/>
            <person name="Nelson D.L."/>
            <person name="O'brien W.E."/>
            <person name="Pruefer K."/>
            <person name="Stenson P.D."/>
            <person name="Wallace J.C."/>
            <person name="Ke H."/>
            <person name="Liu X.-M."/>
            <person name="Wang P."/>
            <person name="Xiang A.P."/>
            <person name="Yang F."/>
            <person name="Barber G.P."/>
            <person name="Haussler D."/>
            <person name="Karolchik D."/>
            <person name="Kern A.D."/>
            <person name="Kuhn R.M."/>
            <person name="Smith K.E."/>
            <person name="Zwieg A.S."/>
        </authorList>
    </citation>
    <scope>NUCLEOTIDE SEQUENCE [LARGE SCALE GENOMIC DNA]</scope>
    <source>
        <strain evidence="3">17573</strain>
    </source>
</reference>
<protein>
    <recommendedName>
        <fullName evidence="4">Secreted protein</fullName>
    </recommendedName>
</protein>
<dbReference type="Bgee" id="ENSMMUG00000061962">
    <property type="expression patterns" value="Expressed in olfactory segment of nasal mucosa and 1 other cell type or tissue"/>
</dbReference>
<keyword evidence="1" id="KW-0732">Signal</keyword>
<dbReference type="Proteomes" id="UP000006718">
    <property type="component" value="Chromosome 5"/>
</dbReference>
<proteinExistence type="predicted"/>
<reference evidence="2" key="2">
    <citation type="submission" date="2019-01" db="EMBL/GenBank/DDBJ databases">
        <authorList>
            <person name="Graves T."/>
            <person name="Eichler E.E."/>
            <person name="Wilson R.K."/>
        </authorList>
    </citation>
    <scope>NUCLEOTIDE SEQUENCE [LARGE SCALE GENOMIC DNA]</scope>
    <source>
        <strain evidence="2">17573</strain>
    </source>
</reference>
<feature type="chain" id="PRO_5023829631" description="Secreted protein" evidence="1">
    <location>
        <begin position="25"/>
        <end position="105"/>
    </location>
</feature>
<evidence type="ECO:0000313" key="2">
    <source>
        <dbReference type="Ensembl" id="ENSMMUP00000063772.1"/>
    </source>
</evidence>
<sequence>FFFFLLIQDLTLLSWLECSGVISAHCNLNLPSSGDPSTSASRVARITCAHHHDWLIFVCFVEMGFHHAAQAGLELLDSSNPLTLARITGVSHWVWCREAIFKVLF</sequence>
<accession>A0A5F7ZDW1</accession>